<sequence length="748" mass="86814">MTVLFLLLLLGLVVPLSMSTNQYSIKHTGELVLTNQMNSLVNVRVVPNEKTFNLEVNKVINFPVHCIPHSAVDYNVERKKKPIYFVKHEFKNSIHLYKNNVNIMALNFPDRFYIVGIAANNGFMLMVTDVDIYKIDLKKKNISPLNVIAHKHGNIMKNKEMFFTGVIADSLENHFFVICAIKQNYYILHMKYNEQNDSIELINVIDTVNGKHIRVLNGLAVVDDRLFITENAENIFRLTLNRDKNSVQAKKLHTFSNGDKIIGLSVNVMPDQEDTNSTKDYLIVNVKHVTNDKPSSEGKLYLMSIKKDDSVDLYTVLDLYSKDLNSLYFTIYDAHLVSEEDEYEKGTLAKEINYKKAKFLNLDSATMCYATTDSEAEKAEKKRREEDAKYRLTILWTNNYNCTVNKGIIDLRNVKEGTAKEVKMPFVSVTNQYAFAPHVTSVSSCSGKEKLFKDMCYYDAVNNYVSVLNKSDEYNEHYAANFLFDGLKDFIAFDYKSHMDVHVLTYPLNNTVYVHVEKTNLIINLPKPFGLSIDIYNSTENNVIVYITGNDDAQNYVNRCVIKKEEESYECYNVYRKKNESNEYFQHISFITFEESSGNRHSYIYVTNNKTHIYKLTKQNETWVFEEWLNLDDPKQRIGPITTSVNYFFAKKNVLDNFLRKYPQSKLFAKFQNLKEDDLHTTEDGYIFLTTFYTIIFVSNNDSYGQDSGSSIHFYTSIQKEKYYQSFAVDSIVFNIENSSKFTYYLDE</sequence>
<dbReference type="OrthoDB" id="391178at2759"/>
<feature type="chain" id="PRO_5004888104" description="Translocon component PTEX88" evidence="1">
    <location>
        <begin position="20"/>
        <end position="748"/>
    </location>
</feature>
<name>W7AJM8_9APIC</name>
<accession>W7AJM8</accession>
<keyword evidence="3" id="KW-1185">Reference proteome</keyword>
<dbReference type="Proteomes" id="UP000030640">
    <property type="component" value="Unassembled WGS sequence"/>
</dbReference>
<evidence type="ECO:0000256" key="1">
    <source>
        <dbReference type="SAM" id="SignalP"/>
    </source>
</evidence>
<organism evidence="2 3">
    <name type="scientific">Plasmodium inui San Antonio 1</name>
    <dbReference type="NCBI Taxonomy" id="1237626"/>
    <lineage>
        <taxon>Eukaryota</taxon>
        <taxon>Sar</taxon>
        <taxon>Alveolata</taxon>
        <taxon>Apicomplexa</taxon>
        <taxon>Aconoidasida</taxon>
        <taxon>Haemosporida</taxon>
        <taxon>Plasmodiidae</taxon>
        <taxon>Plasmodium</taxon>
        <taxon>Plasmodium (Plasmodium)</taxon>
    </lineage>
</organism>
<dbReference type="RefSeq" id="XP_008817834.1">
    <property type="nucleotide sequence ID" value="XM_008819612.1"/>
</dbReference>
<protein>
    <recommendedName>
        <fullName evidence="4">Translocon component PTEX88</fullName>
    </recommendedName>
</protein>
<proteinExistence type="predicted"/>
<dbReference type="AlphaFoldDB" id="W7AJM8"/>
<evidence type="ECO:0000313" key="2">
    <source>
        <dbReference type="EMBL" id="EUD65521.1"/>
    </source>
</evidence>
<gene>
    <name evidence="2" type="ORF">C922_04027</name>
</gene>
<evidence type="ECO:0000313" key="3">
    <source>
        <dbReference type="Proteomes" id="UP000030640"/>
    </source>
</evidence>
<evidence type="ECO:0008006" key="4">
    <source>
        <dbReference type="Google" id="ProtNLM"/>
    </source>
</evidence>
<feature type="signal peptide" evidence="1">
    <location>
        <begin position="1"/>
        <end position="19"/>
    </location>
</feature>
<dbReference type="VEuPathDB" id="PlasmoDB:C922_04027"/>
<reference evidence="2 3" key="1">
    <citation type="submission" date="2013-02" db="EMBL/GenBank/DDBJ databases">
        <title>The Genome Sequence of Plasmodium inui San Antonio 1.</title>
        <authorList>
            <consortium name="The Broad Institute Genome Sequencing Platform"/>
            <consortium name="The Broad Institute Genome Sequencing Center for Infectious Disease"/>
            <person name="Neafsey D."/>
            <person name="Cheeseman I."/>
            <person name="Volkman S."/>
            <person name="Adams J."/>
            <person name="Walker B."/>
            <person name="Young S.K."/>
            <person name="Zeng Q."/>
            <person name="Gargeya S."/>
            <person name="Fitzgerald M."/>
            <person name="Haas B."/>
            <person name="Abouelleil A."/>
            <person name="Alvarado L."/>
            <person name="Arachchi H.M."/>
            <person name="Berlin A.M."/>
            <person name="Chapman S.B."/>
            <person name="Dewar J."/>
            <person name="Goldberg J."/>
            <person name="Griggs A."/>
            <person name="Gujja S."/>
            <person name="Hansen M."/>
            <person name="Howarth C."/>
            <person name="Imamovic A."/>
            <person name="Larimer J."/>
            <person name="McCowan C."/>
            <person name="Murphy C."/>
            <person name="Neiman D."/>
            <person name="Pearson M."/>
            <person name="Priest M."/>
            <person name="Roberts A."/>
            <person name="Saif S."/>
            <person name="Shea T."/>
            <person name="Sisk P."/>
            <person name="Sykes S."/>
            <person name="Wortman J."/>
            <person name="Nusbaum C."/>
            <person name="Birren B."/>
        </authorList>
    </citation>
    <scope>NUCLEOTIDE SEQUENCE [LARGE SCALE GENOMIC DNA]</scope>
    <source>
        <strain evidence="2 3">San Antonio 1</strain>
    </source>
</reference>
<dbReference type="EMBL" id="KI965478">
    <property type="protein sequence ID" value="EUD65521.1"/>
    <property type="molecule type" value="Genomic_DNA"/>
</dbReference>
<keyword evidence="1" id="KW-0732">Signal</keyword>
<dbReference type="GeneID" id="20039301"/>